<gene>
    <name evidence="1" type="ORF">LV89_01675</name>
</gene>
<evidence type="ECO:0008006" key="3">
    <source>
        <dbReference type="Google" id="ProtNLM"/>
    </source>
</evidence>
<comment type="caution">
    <text evidence="1">The sequence shown here is derived from an EMBL/GenBank/DDBJ whole genome shotgun (WGS) entry which is preliminary data.</text>
</comment>
<keyword evidence="2" id="KW-1185">Reference proteome</keyword>
<dbReference type="EMBL" id="QGGO01000007">
    <property type="protein sequence ID" value="PWK27362.1"/>
    <property type="molecule type" value="Genomic_DNA"/>
</dbReference>
<sequence>MKKYLLFLLPLLSCQKAVSPSDNFNDAQDLGIIENTQIKEASGIVSSYQNKGLLWTHNDSGDNNRIFSIDVNGKGTREFYLEGATNRDWEAIAIAKFTEGSYLYIGEIGDNNAEYATSAIYRVPEPTITSATPQTNTLKNVQKITYKYPDGARDVECFLVDQVSKDIYIVSKRDNLKRLYRLPYPQSYTTTMTAEFVQELAFSTGTATPLFITDGNISADNQEIIIKNYLQIFHWRRGSNESVPEALKRTPTMLPYNAEAQGEGICFGQDGAGYYTISEEGPNKMPIKLYYYSRK</sequence>
<dbReference type="OrthoDB" id="9798438at2"/>
<evidence type="ECO:0000313" key="2">
    <source>
        <dbReference type="Proteomes" id="UP000245489"/>
    </source>
</evidence>
<proteinExistence type="predicted"/>
<dbReference type="RefSeq" id="WP_109742439.1">
    <property type="nucleotide sequence ID" value="NZ_QGGO01000007.1"/>
</dbReference>
<protein>
    <recommendedName>
        <fullName evidence="3">PE-PGRS family protein</fullName>
    </recommendedName>
</protein>
<reference evidence="1 2" key="1">
    <citation type="submission" date="2018-05" db="EMBL/GenBank/DDBJ databases">
        <title>Genomic Encyclopedia of Archaeal and Bacterial Type Strains, Phase II (KMG-II): from individual species to whole genera.</title>
        <authorList>
            <person name="Goeker M."/>
        </authorList>
    </citation>
    <scope>NUCLEOTIDE SEQUENCE [LARGE SCALE GENOMIC DNA]</scope>
    <source>
        <strain evidence="1 2">DSM 22214</strain>
    </source>
</reference>
<dbReference type="SUPFAM" id="SSF75011">
    <property type="entry name" value="3-carboxy-cis,cis-mucoante lactonizing enzyme"/>
    <property type="match status" value="1"/>
</dbReference>
<evidence type="ECO:0000313" key="1">
    <source>
        <dbReference type="EMBL" id="PWK27362.1"/>
    </source>
</evidence>
<accession>A0A316EAD1</accession>
<name>A0A316EAD1_9BACT</name>
<dbReference type="AlphaFoldDB" id="A0A316EAD1"/>
<organism evidence="1 2">
    <name type="scientific">Arcicella aurantiaca</name>
    <dbReference type="NCBI Taxonomy" id="591202"/>
    <lineage>
        <taxon>Bacteria</taxon>
        <taxon>Pseudomonadati</taxon>
        <taxon>Bacteroidota</taxon>
        <taxon>Cytophagia</taxon>
        <taxon>Cytophagales</taxon>
        <taxon>Flectobacillaceae</taxon>
        <taxon>Arcicella</taxon>
    </lineage>
</organism>
<dbReference type="Proteomes" id="UP000245489">
    <property type="component" value="Unassembled WGS sequence"/>
</dbReference>